<dbReference type="AlphaFoldDB" id="A0A5E7VLV7"/>
<feature type="transmembrane region" description="Helical" evidence="6">
    <location>
        <begin position="52"/>
        <end position="73"/>
    </location>
</feature>
<dbReference type="InterPro" id="IPR011701">
    <property type="entry name" value="MFS"/>
</dbReference>
<organism evidence="7 8">
    <name type="scientific">Pseudomonas fluorescens</name>
    <dbReference type="NCBI Taxonomy" id="294"/>
    <lineage>
        <taxon>Bacteria</taxon>
        <taxon>Pseudomonadati</taxon>
        <taxon>Pseudomonadota</taxon>
        <taxon>Gammaproteobacteria</taxon>
        <taxon>Pseudomonadales</taxon>
        <taxon>Pseudomonadaceae</taxon>
        <taxon>Pseudomonas</taxon>
    </lineage>
</organism>
<evidence type="ECO:0000256" key="2">
    <source>
        <dbReference type="ARBA" id="ARBA00022475"/>
    </source>
</evidence>
<gene>
    <name evidence="7" type="ORF">PS925_05329</name>
</gene>
<dbReference type="Proteomes" id="UP000412311">
    <property type="component" value="Unassembled WGS sequence"/>
</dbReference>
<sequence>MISIKERLSPYNEALGVLPFRKLLIGQGLSMAGDAICLAALPIALIRDGFGGDVFGFIMAAVGVGTVIGALAGGMLADRKSPRQVLIYTDTARGLAQLAAVALLVTGAHWGFLVLAYLIFGIGIGVSKPCAQVLLVNLLPKKALVAGNGAMNFIDNLVAILFPATLGVFIILWDPVWGILIDGLTFFCAAIYTAQLPNVGHHESEEEFSLREALNGITVVVNNATLLLGFAATLVVNVLCFPIFLVVAPYAISQRFSEDMWGYCLAASGFGACIGSVITVLASGHERLVGLAVTCGLFLAGAMALLGLGTSAWMAILGATFVGIVEASWLTGWATAMQTHSPEKDLGKVVAVDTFVTSGVHPFIYLGSGVVGGIVGYSQTLTLTAVVSAVGTLLIVLTSLMFMPRSARNDQVQ</sequence>
<keyword evidence="3 6" id="KW-0812">Transmembrane</keyword>
<evidence type="ECO:0000256" key="3">
    <source>
        <dbReference type="ARBA" id="ARBA00022692"/>
    </source>
</evidence>
<evidence type="ECO:0000256" key="4">
    <source>
        <dbReference type="ARBA" id="ARBA00022989"/>
    </source>
</evidence>
<evidence type="ECO:0000256" key="1">
    <source>
        <dbReference type="ARBA" id="ARBA00004651"/>
    </source>
</evidence>
<evidence type="ECO:0000313" key="7">
    <source>
        <dbReference type="EMBL" id="VVQ23485.1"/>
    </source>
</evidence>
<dbReference type="InterPro" id="IPR022324">
    <property type="entry name" value="Bacilysin_exporter_BacE_put"/>
</dbReference>
<feature type="transmembrane region" description="Helical" evidence="6">
    <location>
        <begin position="381"/>
        <end position="403"/>
    </location>
</feature>
<name>A0A5E7VLV7_PSEFL</name>
<evidence type="ECO:0000256" key="5">
    <source>
        <dbReference type="ARBA" id="ARBA00023136"/>
    </source>
</evidence>
<feature type="transmembrane region" description="Helical" evidence="6">
    <location>
        <begin position="151"/>
        <end position="173"/>
    </location>
</feature>
<reference evidence="7 8" key="1">
    <citation type="submission" date="2019-09" db="EMBL/GenBank/DDBJ databases">
        <authorList>
            <person name="Chandra G."/>
            <person name="Truman W A."/>
        </authorList>
    </citation>
    <scope>NUCLEOTIDE SEQUENCE [LARGE SCALE GENOMIC DNA]</scope>
    <source>
        <strain evidence="7">PS925</strain>
    </source>
</reference>
<feature type="transmembrane region" description="Helical" evidence="6">
    <location>
        <begin position="349"/>
        <end position="375"/>
    </location>
</feature>
<dbReference type="GO" id="GO:0022857">
    <property type="term" value="F:transmembrane transporter activity"/>
    <property type="evidence" value="ECO:0007669"/>
    <property type="project" value="InterPro"/>
</dbReference>
<feature type="transmembrane region" description="Helical" evidence="6">
    <location>
        <begin position="288"/>
        <end position="306"/>
    </location>
</feature>
<feature type="transmembrane region" description="Helical" evidence="6">
    <location>
        <begin position="23"/>
        <end position="46"/>
    </location>
</feature>
<dbReference type="CDD" id="cd06173">
    <property type="entry name" value="MFS_MefA_like"/>
    <property type="match status" value="1"/>
</dbReference>
<dbReference type="PRINTS" id="PR01988">
    <property type="entry name" value="EXPORTERBACE"/>
</dbReference>
<keyword evidence="4 6" id="KW-1133">Transmembrane helix</keyword>
<protein>
    <recommendedName>
        <fullName evidence="9">MFS transporter</fullName>
    </recommendedName>
</protein>
<dbReference type="Gene3D" id="1.20.1250.20">
    <property type="entry name" value="MFS general substrate transporter like domains"/>
    <property type="match status" value="1"/>
</dbReference>
<keyword evidence="5 6" id="KW-0472">Membrane</keyword>
<evidence type="ECO:0008006" key="9">
    <source>
        <dbReference type="Google" id="ProtNLM"/>
    </source>
</evidence>
<dbReference type="InterPro" id="IPR036259">
    <property type="entry name" value="MFS_trans_sf"/>
</dbReference>
<comment type="subcellular location">
    <subcellularLocation>
        <location evidence="1">Cell membrane</location>
        <topology evidence="1">Multi-pass membrane protein</topology>
    </subcellularLocation>
</comment>
<dbReference type="PANTHER" id="PTHR23513:SF6">
    <property type="entry name" value="MAJOR FACILITATOR SUPERFAMILY ASSOCIATED DOMAIN-CONTAINING PROTEIN"/>
    <property type="match status" value="1"/>
</dbReference>
<feature type="transmembrane region" description="Helical" evidence="6">
    <location>
        <begin position="220"/>
        <end position="248"/>
    </location>
</feature>
<accession>A0A5E7VLV7</accession>
<dbReference type="SUPFAM" id="SSF103473">
    <property type="entry name" value="MFS general substrate transporter"/>
    <property type="match status" value="1"/>
</dbReference>
<dbReference type="PANTHER" id="PTHR23513">
    <property type="entry name" value="INTEGRAL MEMBRANE EFFLUX PROTEIN-RELATED"/>
    <property type="match status" value="1"/>
</dbReference>
<feature type="transmembrane region" description="Helical" evidence="6">
    <location>
        <begin position="260"/>
        <end position="281"/>
    </location>
</feature>
<feature type="transmembrane region" description="Helical" evidence="6">
    <location>
        <begin position="312"/>
        <end position="337"/>
    </location>
</feature>
<dbReference type="GO" id="GO:0005886">
    <property type="term" value="C:plasma membrane"/>
    <property type="evidence" value="ECO:0007669"/>
    <property type="project" value="UniProtKB-SubCell"/>
</dbReference>
<evidence type="ECO:0000256" key="6">
    <source>
        <dbReference type="SAM" id="Phobius"/>
    </source>
</evidence>
<dbReference type="Pfam" id="PF07690">
    <property type="entry name" value="MFS_1"/>
    <property type="match status" value="1"/>
</dbReference>
<evidence type="ECO:0000313" key="8">
    <source>
        <dbReference type="Proteomes" id="UP000412311"/>
    </source>
</evidence>
<proteinExistence type="predicted"/>
<feature type="transmembrane region" description="Helical" evidence="6">
    <location>
        <begin position="94"/>
        <end position="112"/>
    </location>
</feature>
<dbReference type="RefSeq" id="WP_095118508.1">
    <property type="nucleotide sequence ID" value="NZ_CABVJG010000021.1"/>
</dbReference>
<dbReference type="EMBL" id="CABVJG010000021">
    <property type="protein sequence ID" value="VVQ23485.1"/>
    <property type="molecule type" value="Genomic_DNA"/>
</dbReference>
<keyword evidence="2" id="KW-1003">Cell membrane</keyword>